<evidence type="ECO:0000256" key="6">
    <source>
        <dbReference type="ARBA" id="ARBA00023049"/>
    </source>
</evidence>
<keyword evidence="4" id="KW-0378">Hydrolase</keyword>
<dbReference type="Gene3D" id="3.40.630.10">
    <property type="entry name" value="Zn peptidases"/>
    <property type="match status" value="1"/>
</dbReference>
<gene>
    <name evidence="10" type="ORF">GCM10023184_25760</name>
</gene>
<sequence length="837" mass="93081">MHIRFRLLLLVLGFAGTAAAQVPSPEQFLGYRVGTRYTPHHRIVAYFQQVAAALPSMVKLEPYGQTNEGRPLMVAYVSAPENIARLEAIRANNLGLAQQGSGSAANAPVIVWLSYNVHGNEPSSSEAALLTLQALTDRNNTSAQQWLKNTVVVIDPCLNPDGRDRYVNWFNSVVGKDANATLAAREHSEPWPGGRVNHYYFDLNRDWAWQTQAESQARVSLYQRWLPQIHVDFHEQGINNPYYFAPAAQPYHEVITPFQRSFQETIGKNHARYFDARGWLYFTREVFDLFYPSYGDTYPLYNGSIGMTYEQAGGPQGGLAAATSSGDTLTLADRALHHHTTGMSTIEVAAQNASRIMTEYGNYYRTAVTSGHGAYKSYVVRGYPGDAGRLEALKTLLDKNGIRYGFARGGSGRGYNYDSRREETFTLSANDLVVSSLQPKSALVRVLFEPDPKLVDSATYDITAWSLPYVYGLRAYASRDRIDATESAPARRTASPAAAADPYGYVIRWDGMSSVRLAGQLMRAGVRIRFSERTFELGGERFERGSLIVLRNGNAGRSDLWNTVRRLADSARVALVPVTTGLVESGGDFGSTSVRPLTAPKVALISGEGTSANAVGEVWHYFEEQLQYPVTLVNSTAFGNVDWSQFNVIIMPNGNYRFLNDKTQAEALRSWVSKGGRLIALENAVAGLAGLDWGLRLKKTEDGGDGKPNASLLRRYENRERDELPHVTPGSIYRIELDNSHPLAFGYPGYYYTLKQDDRNYEFLREGGWNVGVLRKERPLAGFVGARLQERLQDALVFGVQDIGRGNVVYFTDDVLFRNFWENGKLLFANAVFLVGQ</sequence>
<dbReference type="Gene3D" id="3.40.50.880">
    <property type="match status" value="1"/>
</dbReference>
<comment type="similarity">
    <text evidence="2 7">Belongs to the peptidase M14 family.</text>
</comment>
<evidence type="ECO:0000313" key="11">
    <source>
        <dbReference type="Proteomes" id="UP001501725"/>
    </source>
</evidence>
<dbReference type="CDD" id="cd06238">
    <property type="entry name" value="M14-like"/>
    <property type="match status" value="1"/>
</dbReference>
<keyword evidence="3" id="KW-0645">Protease</keyword>
<dbReference type="PANTHER" id="PTHR11705">
    <property type="entry name" value="PROTEASE FAMILY M14 CARBOXYPEPTIDASE A,B"/>
    <property type="match status" value="1"/>
</dbReference>
<keyword evidence="5" id="KW-0862">Zinc</keyword>
<organism evidence="10 11">
    <name type="scientific">Flaviaesturariibacter amylovorans</name>
    <dbReference type="NCBI Taxonomy" id="1084520"/>
    <lineage>
        <taxon>Bacteria</taxon>
        <taxon>Pseudomonadati</taxon>
        <taxon>Bacteroidota</taxon>
        <taxon>Chitinophagia</taxon>
        <taxon>Chitinophagales</taxon>
        <taxon>Chitinophagaceae</taxon>
        <taxon>Flaviaestuariibacter</taxon>
    </lineage>
</organism>
<evidence type="ECO:0000256" key="5">
    <source>
        <dbReference type="ARBA" id="ARBA00022833"/>
    </source>
</evidence>
<dbReference type="Proteomes" id="UP001501725">
    <property type="component" value="Unassembled WGS sequence"/>
</dbReference>
<dbReference type="SUPFAM" id="SSF52317">
    <property type="entry name" value="Class I glutamine amidotransferase-like"/>
    <property type="match status" value="1"/>
</dbReference>
<evidence type="ECO:0000256" key="7">
    <source>
        <dbReference type="PROSITE-ProRule" id="PRU01379"/>
    </source>
</evidence>
<evidence type="ECO:0000256" key="4">
    <source>
        <dbReference type="ARBA" id="ARBA00022801"/>
    </source>
</evidence>
<reference evidence="11" key="1">
    <citation type="journal article" date="2019" name="Int. J. Syst. Evol. Microbiol.">
        <title>The Global Catalogue of Microorganisms (GCM) 10K type strain sequencing project: providing services to taxonomists for standard genome sequencing and annotation.</title>
        <authorList>
            <consortium name="The Broad Institute Genomics Platform"/>
            <consortium name="The Broad Institute Genome Sequencing Center for Infectious Disease"/>
            <person name="Wu L."/>
            <person name="Ma J."/>
        </authorList>
    </citation>
    <scope>NUCLEOTIDE SEQUENCE [LARGE SCALE GENOMIC DNA]</scope>
    <source>
        <strain evidence="11">JCM 17919</strain>
    </source>
</reference>
<keyword evidence="11" id="KW-1185">Reference proteome</keyword>
<feature type="signal peptide" evidence="8">
    <location>
        <begin position="1"/>
        <end position="20"/>
    </location>
</feature>
<dbReference type="InterPro" id="IPR000834">
    <property type="entry name" value="Peptidase_M14"/>
</dbReference>
<comment type="caution">
    <text evidence="7">Lacks conserved residue(s) required for the propagation of feature annotation.</text>
</comment>
<dbReference type="PROSITE" id="PS52035">
    <property type="entry name" value="PEPTIDASE_M14"/>
    <property type="match status" value="1"/>
</dbReference>
<keyword evidence="8" id="KW-0732">Signal</keyword>
<keyword evidence="6" id="KW-0482">Metalloprotease</keyword>
<comment type="caution">
    <text evidence="10">The sequence shown here is derived from an EMBL/GenBank/DDBJ whole genome shotgun (WGS) entry which is preliminary data.</text>
</comment>
<feature type="chain" id="PRO_5045117285" evidence="8">
    <location>
        <begin position="21"/>
        <end position="837"/>
    </location>
</feature>
<evidence type="ECO:0000256" key="1">
    <source>
        <dbReference type="ARBA" id="ARBA00001947"/>
    </source>
</evidence>
<comment type="cofactor">
    <cofactor evidence="1">
        <name>Zn(2+)</name>
        <dbReference type="ChEBI" id="CHEBI:29105"/>
    </cofactor>
</comment>
<evidence type="ECO:0000256" key="3">
    <source>
        <dbReference type="ARBA" id="ARBA00022670"/>
    </source>
</evidence>
<evidence type="ECO:0000256" key="2">
    <source>
        <dbReference type="ARBA" id="ARBA00005988"/>
    </source>
</evidence>
<feature type="domain" description="Peptidase M14" evidence="9">
    <location>
        <begin position="36"/>
        <end position="364"/>
    </location>
</feature>
<evidence type="ECO:0000259" key="9">
    <source>
        <dbReference type="PROSITE" id="PS52035"/>
    </source>
</evidence>
<dbReference type="RefSeq" id="WP_345256159.1">
    <property type="nucleotide sequence ID" value="NZ_BAABGY010000007.1"/>
</dbReference>
<dbReference type="EMBL" id="BAABGY010000007">
    <property type="protein sequence ID" value="GAA4332873.1"/>
    <property type="molecule type" value="Genomic_DNA"/>
</dbReference>
<proteinExistence type="inferred from homology"/>
<evidence type="ECO:0000313" key="10">
    <source>
        <dbReference type="EMBL" id="GAA4332873.1"/>
    </source>
</evidence>
<dbReference type="SUPFAM" id="SSF53187">
    <property type="entry name" value="Zn-dependent exopeptidases"/>
    <property type="match status" value="1"/>
</dbReference>
<dbReference type="PANTHER" id="PTHR11705:SF143">
    <property type="entry name" value="SLL0236 PROTEIN"/>
    <property type="match status" value="1"/>
</dbReference>
<name>A0ABP8H156_9BACT</name>
<evidence type="ECO:0000256" key="8">
    <source>
        <dbReference type="SAM" id="SignalP"/>
    </source>
</evidence>
<dbReference type="InterPro" id="IPR029062">
    <property type="entry name" value="Class_I_gatase-like"/>
</dbReference>
<dbReference type="Pfam" id="PF00246">
    <property type="entry name" value="Peptidase_M14"/>
    <property type="match status" value="1"/>
</dbReference>
<protein>
    <submittedName>
        <fullName evidence="10">M14 family metallopeptidase</fullName>
    </submittedName>
</protein>
<dbReference type="SMART" id="SM00631">
    <property type="entry name" value="Zn_pept"/>
    <property type="match status" value="1"/>
</dbReference>
<accession>A0ABP8H156</accession>